<reference evidence="3 4" key="1">
    <citation type="submission" date="2021-07" db="EMBL/GenBank/DDBJ databases">
        <title>The Aristolochia fimbriata genome: insights into angiosperm evolution, floral development and chemical biosynthesis.</title>
        <authorList>
            <person name="Jiao Y."/>
        </authorList>
    </citation>
    <scope>NUCLEOTIDE SEQUENCE [LARGE SCALE GENOMIC DNA]</scope>
    <source>
        <strain evidence="3">IBCAS-2021</strain>
        <tissue evidence="3">Leaf</tissue>
    </source>
</reference>
<evidence type="ECO:0000313" key="3">
    <source>
        <dbReference type="EMBL" id="KAG9444549.1"/>
    </source>
</evidence>
<proteinExistence type="predicted"/>
<dbReference type="SUPFAM" id="SSF57850">
    <property type="entry name" value="RING/U-box"/>
    <property type="match status" value="1"/>
</dbReference>
<name>A0AAV7E8J4_ARIFI</name>
<dbReference type="Pfam" id="PF13920">
    <property type="entry name" value="zf-C3HC4_3"/>
    <property type="match status" value="1"/>
</dbReference>
<keyword evidence="4" id="KW-1185">Reference proteome</keyword>
<evidence type="ECO:0000313" key="4">
    <source>
        <dbReference type="Proteomes" id="UP000825729"/>
    </source>
</evidence>
<evidence type="ECO:0000259" key="2">
    <source>
        <dbReference type="PROSITE" id="PS50089"/>
    </source>
</evidence>
<dbReference type="Proteomes" id="UP000825729">
    <property type="component" value="Unassembled WGS sequence"/>
</dbReference>
<dbReference type="PANTHER" id="PTHR46519:SF2">
    <property type="entry name" value="RING_U-BOX SUPERFAMILY PROTEIN"/>
    <property type="match status" value="1"/>
</dbReference>
<dbReference type="PROSITE" id="PS50089">
    <property type="entry name" value="ZF_RING_2"/>
    <property type="match status" value="1"/>
</dbReference>
<feature type="domain" description="RING-type" evidence="2">
    <location>
        <begin position="67"/>
        <end position="106"/>
    </location>
</feature>
<comment type="caution">
    <text evidence="3">The sequence shown here is derived from an EMBL/GenBank/DDBJ whole genome shotgun (WGS) entry which is preliminary data.</text>
</comment>
<keyword evidence="1" id="KW-0479">Metal-binding</keyword>
<dbReference type="PANTHER" id="PTHR46519">
    <property type="entry name" value="RING/U-BOX SUPERFAMILY PROTEIN"/>
    <property type="match status" value="1"/>
</dbReference>
<dbReference type="Gene3D" id="3.30.40.10">
    <property type="entry name" value="Zinc/RING finger domain, C3HC4 (zinc finger)"/>
    <property type="match status" value="1"/>
</dbReference>
<organism evidence="3 4">
    <name type="scientific">Aristolochia fimbriata</name>
    <name type="common">White veined hardy Dutchman's pipe vine</name>
    <dbReference type="NCBI Taxonomy" id="158543"/>
    <lineage>
        <taxon>Eukaryota</taxon>
        <taxon>Viridiplantae</taxon>
        <taxon>Streptophyta</taxon>
        <taxon>Embryophyta</taxon>
        <taxon>Tracheophyta</taxon>
        <taxon>Spermatophyta</taxon>
        <taxon>Magnoliopsida</taxon>
        <taxon>Magnoliidae</taxon>
        <taxon>Piperales</taxon>
        <taxon>Aristolochiaceae</taxon>
        <taxon>Aristolochia</taxon>
    </lineage>
</organism>
<gene>
    <name evidence="3" type="ORF">H6P81_015889</name>
</gene>
<dbReference type="InterPro" id="IPR013083">
    <property type="entry name" value="Znf_RING/FYVE/PHD"/>
</dbReference>
<dbReference type="GO" id="GO:0008270">
    <property type="term" value="F:zinc ion binding"/>
    <property type="evidence" value="ECO:0007669"/>
    <property type="project" value="UniProtKB-KW"/>
</dbReference>
<evidence type="ECO:0000256" key="1">
    <source>
        <dbReference type="PROSITE-ProRule" id="PRU00175"/>
    </source>
</evidence>
<sequence length="141" mass="15602">MAAIVLGIKLGMKPKESVSKVSYFVNVATLGTTLVRHRSKSRVYIGCVGEESSEDGSKWVHVRKGICCVCCDNHIDSLLYRCGHMCTCSKCANELVRGDGKCPLCRAPIIEGAQDREECMQRKVAPVKGLNRNREGETRRN</sequence>
<accession>A0AAV7E8J4</accession>
<protein>
    <recommendedName>
        <fullName evidence="2">RING-type domain-containing protein</fullName>
    </recommendedName>
</protein>
<dbReference type="EMBL" id="JAINDJ010000006">
    <property type="protein sequence ID" value="KAG9444549.1"/>
    <property type="molecule type" value="Genomic_DNA"/>
</dbReference>
<keyword evidence="1" id="KW-0862">Zinc</keyword>
<keyword evidence="1" id="KW-0863">Zinc-finger</keyword>
<dbReference type="AlphaFoldDB" id="A0AAV7E8J4"/>
<dbReference type="InterPro" id="IPR001841">
    <property type="entry name" value="Znf_RING"/>
</dbReference>